<evidence type="ECO:0000256" key="2">
    <source>
        <dbReference type="SAM" id="MobiDB-lite"/>
    </source>
</evidence>
<feature type="compositionally biased region" description="Acidic residues" evidence="2">
    <location>
        <begin position="1"/>
        <end position="15"/>
    </location>
</feature>
<reference evidence="3" key="1">
    <citation type="submission" date="2021-01" db="EMBL/GenBank/DDBJ databases">
        <authorList>
            <person name="Corre E."/>
            <person name="Pelletier E."/>
            <person name="Niang G."/>
            <person name="Scheremetjew M."/>
            <person name="Finn R."/>
            <person name="Kale V."/>
            <person name="Holt S."/>
            <person name="Cochrane G."/>
            <person name="Meng A."/>
            <person name="Brown T."/>
            <person name="Cohen L."/>
        </authorList>
    </citation>
    <scope>NUCLEOTIDE SEQUENCE</scope>
    <source>
        <strain evidence="3">UTEX LB 985</strain>
    </source>
</reference>
<evidence type="ECO:0000256" key="1">
    <source>
        <dbReference type="SAM" id="Coils"/>
    </source>
</evidence>
<dbReference type="AlphaFoldDB" id="A0A7S2ID08"/>
<dbReference type="EMBL" id="HBGU01060874">
    <property type="protein sequence ID" value="CAD9515803.1"/>
    <property type="molecule type" value="Transcribed_RNA"/>
</dbReference>
<keyword evidence="1" id="KW-0175">Coiled coil</keyword>
<feature type="coiled-coil region" evidence="1">
    <location>
        <begin position="301"/>
        <end position="328"/>
    </location>
</feature>
<protein>
    <submittedName>
        <fullName evidence="3">Uncharacterized protein</fullName>
    </submittedName>
</protein>
<feature type="region of interest" description="Disordered" evidence="2">
    <location>
        <begin position="1"/>
        <end position="25"/>
    </location>
</feature>
<accession>A0A7S2ID08</accession>
<organism evidence="3">
    <name type="scientific">Haptolina brevifila</name>
    <dbReference type="NCBI Taxonomy" id="156173"/>
    <lineage>
        <taxon>Eukaryota</taxon>
        <taxon>Haptista</taxon>
        <taxon>Haptophyta</taxon>
        <taxon>Prymnesiophyceae</taxon>
        <taxon>Prymnesiales</taxon>
        <taxon>Prymnesiaceae</taxon>
        <taxon>Haptolina</taxon>
    </lineage>
</organism>
<evidence type="ECO:0000313" key="3">
    <source>
        <dbReference type="EMBL" id="CAD9515803.1"/>
    </source>
</evidence>
<proteinExistence type="predicted"/>
<feature type="coiled-coil region" evidence="1">
    <location>
        <begin position="88"/>
        <end position="136"/>
    </location>
</feature>
<sequence>MMVPEEEEEQEDDSPEAALRRAQHEAQVRKKNAALVRYRDQISDLMLARQFQDADHARLSADIERLVKVVQAAGGRGGRMNAARETGEEKLSEQAKALTAKLQTFETRASDANHVNRNLEIIINELRRERAEQLALERAKEARETAMAADMRAYASAAHLALDEKERIKSRLRRMRHEWRVEKGSAEQEASVLQMACDDLDKINTQMEDNEEVHSQADKRKEARLIRDRAAMRQRLELRAGYLSSQLNGLVGEFKFLGDVAGLNSKSASLPFSAQDPASSQYLIHTMRSNEQRNESELAFLQSLDTDLGELNDEVTALLAEEKALQALNEADSKAKAQASAQAVIDDLNEAKSAERLSSVDARLVSFQPELASAVSRLYKHFETLETAPVKVLQPIAHKFVPKGLEASAGDEPVHVAIDGQLARLDALLQLMSSRVTRLSVLRQENSEQQQQSEGSASPLHAHLHMFTELPPEFTLAELKAARAELEQVTSKRKEAFEEA</sequence>
<gene>
    <name evidence="3" type="ORF">CBRE1094_LOCUS33065</name>
</gene>
<name>A0A7S2ID08_9EUKA</name>